<evidence type="ECO:0000313" key="3">
    <source>
        <dbReference type="Proteomes" id="UP000075902"/>
    </source>
</evidence>
<accession>A0A182TSU2</accession>
<name>A0A182TSU2_9DIPT</name>
<dbReference type="VEuPathDB" id="VectorBase:AMEC007690"/>
<evidence type="ECO:0000313" key="2">
    <source>
        <dbReference type="EnsemblMetazoa" id="AMEC007690-PA"/>
    </source>
</evidence>
<proteinExistence type="predicted"/>
<feature type="region of interest" description="Disordered" evidence="1">
    <location>
        <begin position="141"/>
        <end position="167"/>
    </location>
</feature>
<reference evidence="2" key="2">
    <citation type="submission" date="2020-05" db="UniProtKB">
        <authorList>
            <consortium name="EnsemblMetazoa"/>
        </authorList>
    </citation>
    <scope>IDENTIFICATION</scope>
    <source>
        <strain evidence="2">CM1001059</strain>
    </source>
</reference>
<sequence length="167" mass="17536">RLVTVTPLLGNSALLTQYPPPPITKPSNVVSKQEETVASAGDVSNIPSNVVPKQEKIPEPVMNVVATPRISTDVQQTRNGNVPATTVANELAMTKSLSNMQIQKENQPPTGPMSNGEKLMSKLMNNPLAALKANQAAQPVANGAIPKATNNPFVPQKGGSPPSQDEA</sequence>
<organism evidence="2 3">
    <name type="scientific">Anopheles melas</name>
    <dbReference type="NCBI Taxonomy" id="34690"/>
    <lineage>
        <taxon>Eukaryota</taxon>
        <taxon>Metazoa</taxon>
        <taxon>Ecdysozoa</taxon>
        <taxon>Arthropoda</taxon>
        <taxon>Hexapoda</taxon>
        <taxon>Insecta</taxon>
        <taxon>Pterygota</taxon>
        <taxon>Neoptera</taxon>
        <taxon>Endopterygota</taxon>
        <taxon>Diptera</taxon>
        <taxon>Nematocera</taxon>
        <taxon>Culicoidea</taxon>
        <taxon>Culicidae</taxon>
        <taxon>Anophelinae</taxon>
        <taxon>Anopheles</taxon>
    </lineage>
</organism>
<evidence type="ECO:0000256" key="1">
    <source>
        <dbReference type="SAM" id="MobiDB-lite"/>
    </source>
</evidence>
<dbReference type="EnsemblMetazoa" id="AMEC007690-RA">
    <property type="protein sequence ID" value="AMEC007690-PA"/>
    <property type="gene ID" value="AMEC007690"/>
</dbReference>
<dbReference type="Proteomes" id="UP000075902">
    <property type="component" value="Unassembled WGS sequence"/>
</dbReference>
<protein>
    <submittedName>
        <fullName evidence="2">Uncharacterized protein</fullName>
    </submittedName>
</protein>
<reference evidence="3" key="1">
    <citation type="submission" date="2014-01" db="EMBL/GenBank/DDBJ databases">
        <title>The Genome Sequence of Anopheles melas CM1001059_A (V2).</title>
        <authorList>
            <consortium name="The Broad Institute Genomics Platform"/>
            <person name="Neafsey D.E."/>
            <person name="Besansky N."/>
            <person name="Howell P."/>
            <person name="Walton C."/>
            <person name="Young S.K."/>
            <person name="Zeng Q."/>
            <person name="Gargeya S."/>
            <person name="Fitzgerald M."/>
            <person name="Haas B."/>
            <person name="Abouelleil A."/>
            <person name="Allen A.W."/>
            <person name="Alvarado L."/>
            <person name="Arachchi H.M."/>
            <person name="Berlin A.M."/>
            <person name="Chapman S.B."/>
            <person name="Gainer-Dewar J."/>
            <person name="Goldberg J."/>
            <person name="Griggs A."/>
            <person name="Gujja S."/>
            <person name="Hansen M."/>
            <person name="Howarth C."/>
            <person name="Imamovic A."/>
            <person name="Ireland A."/>
            <person name="Larimer J."/>
            <person name="McCowan C."/>
            <person name="Murphy C."/>
            <person name="Pearson M."/>
            <person name="Poon T.W."/>
            <person name="Priest M."/>
            <person name="Roberts A."/>
            <person name="Saif S."/>
            <person name="Shea T."/>
            <person name="Sisk P."/>
            <person name="Sykes S."/>
            <person name="Wortman J."/>
            <person name="Nusbaum C."/>
            <person name="Birren B."/>
        </authorList>
    </citation>
    <scope>NUCLEOTIDE SEQUENCE [LARGE SCALE GENOMIC DNA]</scope>
    <source>
        <strain evidence="3">CM1001059</strain>
    </source>
</reference>
<keyword evidence="3" id="KW-1185">Reference proteome</keyword>
<dbReference type="AlphaFoldDB" id="A0A182TSU2"/>